<protein>
    <submittedName>
        <fullName evidence="1">Uncharacterized protein</fullName>
    </submittedName>
</protein>
<dbReference type="Proteomes" id="UP001172457">
    <property type="component" value="Chromosome 5"/>
</dbReference>
<dbReference type="InterPro" id="IPR043502">
    <property type="entry name" value="DNA/RNA_pol_sf"/>
</dbReference>
<dbReference type="PANTHER" id="PTHR24559">
    <property type="entry name" value="TRANSPOSON TY3-I GAG-POL POLYPROTEIN"/>
    <property type="match status" value="1"/>
</dbReference>
<evidence type="ECO:0000313" key="2">
    <source>
        <dbReference type="Proteomes" id="UP001172457"/>
    </source>
</evidence>
<dbReference type="InterPro" id="IPR043128">
    <property type="entry name" value="Rev_trsase/Diguanyl_cyclase"/>
</dbReference>
<evidence type="ECO:0000313" key="1">
    <source>
        <dbReference type="EMBL" id="KAJ9546793.1"/>
    </source>
</evidence>
<dbReference type="AlphaFoldDB" id="A0AA38SQN3"/>
<dbReference type="PANTHER" id="PTHR24559:SF427">
    <property type="entry name" value="RNA-DIRECTED DNA POLYMERASE"/>
    <property type="match status" value="1"/>
</dbReference>
<dbReference type="Gene3D" id="1.10.340.70">
    <property type="match status" value="1"/>
</dbReference>
<dbReference type="Gene3D" id="3.10.10.10">
    <property type="entry name" value="HIV Type 1 Reverse Transcriptase, subunit A, domain 1"/>
    <property type="match status" value="1"/>
</dbReference>
<dbReference type="EMBL" id="JARYMX010000005">
    <property type="protein sequence ID" value="KAJ9546793.1"/>
    <property type="molecule type" value="Genomic_DNA"/>
</dbReference>
<gene>
    <name evidence="1" type="ORF">OSB04_019336</name>
</gene>
<accession>A0AA38SQN3</accession>
<sequence>MFDQFQGVSYFIKIDLQSGYHQLKVREEDIPKTVFRTRYRHYDFLMMSFGFNEPSVPTILRQVRHFIIDDILIYSKSVDNSKIIHVLVVLVLEALERKSTKSCEKVGKSAKCGTKVLHVREANVVADALSHKERGESTKIVAMQIVATSNLFNDIRHWQTKEFADEHLKGERMIYWWLGMKKDITYFVERCVTCLWVKIEHQRPYGKLQQLEFESGIGPYNVGLRDEVASDIEGI</sequence>
<dbReference type="SUPFAM" id="SSF56672">
    <property type="entry name" value="DNA/RNA polymerases"/>
    <property type="match status" value="1"/>
</dbReference>
<keyword evidence="2" id="KW-1185">Reference proteome</keyword>
<comment type="caution">
    <text evidence="1">The sequence shown here is derived from an EMBL/GenBank/DDBJ whole genome shotgun (WGS) entry which is preliminary data.</text>
</comment>
<organism evidence="1 2">
    <name type="scientific">Centaurea solstitialis</name>
    <name type="common">yellow star-thistle</name>
    <dbReference type="NCBI Taxonomy" id="347529"/>
    <lineage>
        <taxon>Eukaryota</taxon>
        <taxon>Viridiplantae</taxon>
        <taxon>Streptophyta</taxon>
        <taxon>Embryophyta</taxon>
        <taxon>Tracheophyta</taxon>
        <taxon>Spermatophyta</taxon>
        <taxon>Magnoliopsida</taxon>
        <taxon>eudicotyledons</taxon>
        <taxon>Gunneridae</taxon>
        <taxon>Pentapetalae</taxon>
        <taxon>asterids</taxon>
        <taxon>campanulids</taxon>
        <taxon>Asterales</taxon>
        <taxon>Asteraceae</taxon>
        <taxon>Carduoideae</taxon>
        <taxon>Cardueae</taxon>
        <taxon>Centaureinae</taxon>
        <taxon>Centaurea</taxon>
    </lineage>
</organism>
<reference evidence="1" key="1">
    <citation type="submission" date="2023-03" db="EMBL/GenBank/DDBJ databases">
        <title>Chromosome-scale reference genome and RAD-based genetic map of yellow starthistle (Centaurea solstitialis) reveal putative structural variation and QTLs associated with invader traits.</title>
        <authorList>
            <person name="Reatini B."/>
            <person name="Cang F.A."/>
            <person name="Jiang Q."/>
            <person name="Mckibben M.T.W."/>
            <person name="Barker M.S."/>
            <person name="Rieseberg L.H."/>
            <person name="Dlugosch K.M."/>
        </authorList>
    </citation>
    <scope>NUCLEOTIDE SEQUENCE</scope>
    <source>
        <strain evidence="1">CAN-66</strain>
        <tissue evidence="1">Leaf</tissue>
    </source>
</reference>
<proteinExistence type="predicted"/>
<name>A0AA38SQN3_9ASTR</name>
<dbReference type="Gene3D" id="3.30.70.270">
    <property type="match status" value="1"/>
</dbReference>
<dbReference type="InterPro" id="IPR053134">
    <property type="entry name" value="RNA-dir_DNA_polymerase"/>
</dbReference>